<accession>A0A2P2JRW2</accession>
<dbReference type="AlphaFoldDB" id="A0A2P2JRW2"/>
<feature type="region of interest" description="Disordered" evidence="1">
    <location>
        <begin position="20"/>
        <end position="42"/>
    </location>
</feature>
<feature type="compositionally biased region" description="Basic and acidic residues" evidence="1">
    <location>
        <begin position="20"/>
        <end position="29"/>
    </location>
</feature>
<evidence type="ECO:0000256" key="1">
    <source>
        <dbReference type="SAM" id="MobiDB-lite"/>
    </source>
</evidence>
<evidence type="ECO:0000313" key="2">
    <source>
        <dbReference type="EMBL" id="MBW96213.1"/>
    </source>
</evidence>
<feature type="compositionally biased region" description="Polar residues" evidence="1">
    <location>
        <begin position="30"/>
        <end position="42"/>
    </location>
</feature>
<sequence length="128" mass="14740">MPIKLQDPFSEIHCNKYKDDSLDNRKIHQSDSTNKAQRSYPSVCQAPNPSLPQSVFNDFQYLNKIILLHSANPTGGGRQTLRWSRSQEKCNHNKTYKAIKVPDQRDNHQAFQQSCCTGLQSLAHHKYQ</sequence>
<dbReference type="EMBL" id="GGEC01015730">
    <property type="protein sequence ID" value="MBW96213.1"/>
    <property type="molecule type" value="Transcribed_RNA"/>
</dbReference>
<organism evidence="2">
    <name type="scientific">Rhizophora mucronata</name>
    <name type="common">Asiatic mangrove</name>
    <dbReference type="NCBI Taxonomy" id="61149"/>
    <lineage>
        <taxon>Eukaryota</taxon>
        <taxon>Viridiplantae</taxon>
        <taxon>Streptophyta</taxon>
        <taxon>Embryophyta</taxon>
        <taxon>Tracheophyta</taxon>
        <taxon>Spermatophyta</taxon>
        <taxon>Magnoliopsida</taxon>
        <taxon>eudicotyledons</taxon>
        <taxon>Gunneridae</taxon>
        <taxon>Pentapetalae</taxon>
        <taxon>rosids</taxon>
        <taxon>fabids</taxon>
        <taxon>Malpighiales</taxon>
        <taxon>Rhizophoraceae</taxon>
        <taxon>Rhizophora</taxon>
    </lineage>
</organism>
<proteinExistence type="predicted"/>
<reference evidence="2" key="1">
    <citation type="submission" date="2018-02" db="EMBL/GenBank/DDBJ databases">
        <title>Rhizophora mucronata_Transcriptome.</title>
        <authorList>
            <person name="Meera S.P."/>
            <person name="Sreeshan A."/>
            <person name="Augustine A."/>
        </authorList>
    </citation>
    <scope>NUCLEOTIDE SEQUENCE</scope>
    <source>
        <tissue evidence="2">Leaf</tissue>
    </source>
</reference>
<protein>
    <submittedName>
        <fullName evidence="2">Profilin</fullName>
    </submittedName>
</protein>
<name>A0A2P2JRW2_RHIMU</name>